<dbReference type="Proteomes" id="UP000276345">
    <property type="component" value="Chromosome"/>
</dbReference>
<protein>
    <recommendedName>
        <fullName evidence="1">Insertion element IS402-like domain-containing protein</fullName>
    </recommendedName>
</protein>
<sequence>MPERYGHWKTIYNRFNRWSKAGVMNNIFNKLLQILDEKELVDWDVIAHDGSNIRALKAAAGAKKNIPMNSTIMGWVALGAVLAPKSIWRQMEQDCH</sequence>
<dbReference type="InterPro" id="IPR052909">
    <property type="entry name" value="Transposase_6_like"/>
</dbReference>
<dbReference type="PANTHER" id="PTHR46637">
    <property type="entry name" value="TIS1421-TRANSPOSASE PROTEIN A"/>
    <property type="match status" value="1"/>
</dbReference>
<proteinExistence type="predicted"/>
<name>A0A447NZQ5_SALET</name>
<evidence type="ECO:0000259" key="1">
    <source>
        <dbReference type="Pfam" id="PF13340"/>
    </source>
</evidence>
<organism evidence="2 3">
    <name type="scientific">Salmonella enterica subsp. enterica serovar Sanjuan</name>
    <dbReference type="NCBI Taxonomy" id="1160765"/>
    <lineage>
        <taxon>Bacteria</taxon>
        <taxon>Pseudomonadati</taxon>
        <taxon>Pseudomonadota</taxon>
        <taxon>Gammaproteobacteria</taxon>
        <taxon>Enterobacterales</taxon>
        <taxon>Enterobacteriaceae</taxon>
        <taxon>Salmonella</taxon>
    </lineage>
</organism>
<dbReference type="InterPro" id="IPR025161">
    <property type="entry name" value="IS402-like_dom"/>
</dbReference>
<accession>A0A447NZQ5</accession>
<dbReference type="PANTHER" id="PTHR46637:SF1">
    <property type="entry name" value="BLL5188 PROTEIN"/>
    <property type="match status" value="1"/>
</dbReference>
<evidence type="ECO:0000313" key="3">
    <source>
        <dbReference type="Proteomes" id="UP000276345"/>
    </source>
</evidence>
<reference evidence="2 3" key="1">
    <citation type="submission" date="2018-12" db="EMBL/GenBank/DDBJ databases">
        <authorList>
            <consortium name="Pathogen Informatics"/>
        </authorList>
    </citation>
    <scope>NUCLEOTIDE SEQUENCE [LARGE SCALE GENOMIC DNA]</scope>
    <source>
        <strain evidence="2 3">NCTC7406</strain>
    </source>
</reference>
<evidence type="ECO:0000313" key="2">
    <source>
        <dbReference type="EMBL" id="VEA08806.1"/>
    </source>
</evidence>
<gene>
    <name evidence="2" type="ORF">NCTC7406_04018</name>
</gene>
<dbReference type="AlphaFoldDB" id="A0A447NZQ5"/>
<dbReference type="EMBL" id="LR134142">
    <property type="protein sequence ID" value="VEA08806.1"/>
    <property type="molecule type" value="Genomic_DNA"/>
</dbReference>
<feature type="domain" description="Insertion element IS402-like" evidence="1">
    <location>
        <begin position="1"/>
        <end position="28"/>
    </location>
</feature>
<dbReference type="Pfam" id="PF13340">
    <property type="entry name" value="DUF4096"/>
    <property type="match status" value="1"/>
</dbReference>